<feature type="transmembrane region" description="Helical" evidence="2">
    <location>
        <begin position="12"/>
        <end position="33"/>
    </location>
</feature>
<dbReference type="RefSeq" id="XP_009227043.1">
    <property type="nucleotide sequence ID" value="XM_009228779.1"/>
</dbReference>
<dbReference type="EnsemblFungi" id="EJT71646">
    <property type="protein sequence ID" value="EJT71646"/>
    <property type="gene ID" value="GGTG_10901"/>
</dbReference>
<feature type="transmembrane region" description="Helical" evidence="2">
    <location>
        <begin position="781"/>
        <end position="805"/>
    </location>
</feature>
<evidence type="ECO:0000313" key="4">
    <source>
        <dbReference type="EnsemblFungi" id="EJT71646"/>
    </source>
</evidence>
<feature type="transmembrane region" description="Helical" evidence="2">
    <location>
        <begin position="633"/>
        <end position="660"/>
    </location>
</feature>
<feature type="compositionally biased region" description="Basic and acidic residues" evidence="1">
    <location>
        <begin position="873"/>
        <end position="885"/>
    </location>
</feature>
<dbReference type="Proteomes" id="UP000006039">
    <property type="component" value="Unassembled WGS sequence"/>
</dbReference>
<evidence type="ECO:0000313" key="5">
    <source>
        <dbReference type="Proteomes" id="UP000006039"/>
    </source>
</evidence>
<reference evidence="4" key="5">
    <citation type="submission" date="2018-04" db="UniProtKB">
        <authorList>
            <consortium name="EnsemblFungi"/>
        </authorList>
    </citation>
    <scope>IDENTIFICATION</scope>
    <source>
        <strain evidence="4">R3-111a-1</strain>
    </source>
</reference>
<dbReference type="eggNOG" id="ENOG502SHWA">
    <property type="taxonomic scope" value="Eukaryota"/>
</dbReference>
<feature type="region of interest" description="Disordered" evidence="1">
    <location>
        <begin position="167"/>
        <end position="191"/>
    </location>
</feature>
<evidence type="ECO:0000313" key="3">
    <source>
        <dbReference type="EMBL" id="EJT71646.1"/>
    </source>
</evidence>
<dbReference type="EMBL" id="GL385400">
    <property type="protein sequence ID" value="EJT71646.1"/>
    <property type="molecule type" value="Genomic_DNA"/>
</dbReference>
<feature type="transmembrane region" description="Helical" evidence="2">
    <location>
        <begin position="716"/>
        <end position="737"/>
    </location>
</feature>
<name>J3PBM9_GAET3</name>
<feature type="region of interest" description="Disordered" evidence="1">
    <location>
        <begin position="127"/>
        <end position="148"/>
    </location>
</feature>
<feature type="transmembrane region" description="Helical" evidence="2">
    <location>
        <begin position="681"/>
        <end position="704"/>
    </location>
</feature>
<organism evidence="3">
    <name type="scientific">Gaeumannomyces tritici (strain R3-111a-1)</name>
    <name type="common">Wheat and barley take-all root rot fungus</name>
    <name type="synonym">Gaeumannomyces graminis var. tritici</name>
    <dbReference type="NCBI Taxonomy" id="644352"/>
    <lineage>
        <taxon>Eukaryota</taxon>
        <taxon>Fungi</taxon>
        <taxon>Dikarya</taxon>
        <taxon>Ascomycota</taxon>
        <taxon>Pezizomycotina</taxon>
        <taxon>Sordariomycetes</taxon>
        <taxon>Sordariomycetidae</taxon>
        <taxon>Magnaporthales</taxon>
        <taxon>Magnaporthaceae</taxon>
        <taxon>Gaeumannomyces</taxon>
    </lineage>
</organism>
<gene>
    <name evidence="4" type="primary">20351359</name>
    <name evidence="3" type="ORF">GGTG_10901</name>
</gene>
<reference evidence="3" key="2">
    <citation type="submission" date="2010-07" db="EMBL/GenBank/DDBJ databases">
        <authorList>
            <consortium name="The Broad Institute Genome Sequencing Platform"/>
            <consortium name="Broad Institute Genome Sequencing Center for Infectious Disease"/>
            <person name="Ma L.-J."/>
            <person name="Dead R."/>
            <person name="Young S."/>
            <person name="Zeng Q."/>
            <person name="Koehrsen M."/>
            <person name="Alvarado L."/>
            <person name="Berlin A."/>
            <person name="Chapman S.B."/>
            <person name="Chen Z."/>
            <person name="Freedman E."/>
            <person name="Gellesch M."/>
            <person name="Goldberg J."/>
            <person name="Griggs A."/>
            <person name="Gujja S."/>
            <person name="Heilman E.R."/>
            <person name="Heiman D."/>
            <person name="Hepburn T."/>
            <person name="Howarth C."/>
            <person name="Jen D."/>
            <person name="Larson L."/>
            <person name="Mehta T."/>
            <person name="Neiman D."/>
            <person name="Pearson M."/>
            <person name="Roberts A."/>
            <person name="Saif S."/>
            <person name="Shea T."/>
            <person name="Shenoy N."/>
            <person name="Sisk P."/>
            <person name="Stolte C."/>
            <person name="Sykes S."/>
            <person name="Walk T."/>
            <person name="White J."/>
            <person name="Yandava C."/>
            <person name="Haas B."/>
            <person name="Nusbaum C."/>
            <person name="Birren B."/>
        </authorList>
    </citation>
    <scope>NUCLEOTIDE SEQUENCE</scope>
    <source>
        <strain evidence="3">R3-111a-1</strain>
    </source>
</reference>
<dbReference type="AlphaFoldDB" id="J3PBM9"/>
<dbReference type="OrthoDB" id="5148443at2759"/>
<evidence type="ECO:0000256" key="2">
    <source>
        <dbReference type="SAM" id="Phobius"/>
    </source>
</evidence>
<feature type="transmembrane region" description="Helical" evidence="2">
    <location>
        <begin position="811"/>
        <end position="836"/>
    </location>
</feature>
<keyword evidence="2" id="KW-0472">Membrane</keyword>
<keyword evidence="2" id="KW-0812">Transmembrane</keyword>
<keyword evidence="2" id="KW-1133">Transmembrane helix</keyword>
<evidence type="ECO:0000256" key="1">
    <source>
        <dbReference type="SAM" id="MobiDB-lite"/>
    </source>
</evidence>
<reference evidence="3" key="3">
    <citation type="submission" date="2010-09" db="EMBL/GenBank/DDBJ databases">
        <title>Annotation of Gaeumannomyces graminis var. tritici R3-111a-1.</title>
        <authorList>
            <consortium name="The Broad Institute Genome Sequencing Platform"/>
            <person name="Ma L.-J."/>
            <person name="Dead R."/>
            <person name="Young S.K."/>
            <person name="Zeng Q."/>
            <person name="Gargeya S."/>
            <person name="Fitzgerald M."/>
            <person name="Haas B."/>
            <person name="Abouelleil A."/>
            <person name="Alvarado L."/>
            <person name="Arachchi H.M."/>
            <person name="Berlin A."/>
            <person name="Brown A."/>
            <person name="Chapman S.B."/>
            <person name="Chen Z."/>
            <person name="Dunbar C."/>
            <person name="Freedman E."/>
            <person name="Gearin G."/>
            <person name="Gellesch M."/>
            <person name="Goldberg J."/>
            <person name="Griggs A."/>
            <person name="Gujja S."/>
            <person name="Heiman D."/>
            <person name="Howarth C."/>
            <person name="Larson L."/>
            <person name="Lui A."/>
            <person name="MacDonald P.J.P."/>
            <person name="Mehta T."/>
            <person name="Montmayeur A."/>
            <person name="Murphy C."/>
            <person name="Neiman D."/>
            <person name="Pearson M."/>
            <person name="Priest M."/>
            <person name="Roberts A."/>
            <person name="Saif S."/>
            <person name="Shea T."/>
            <person name="Shenoy N."/>
            <person name="Sisk P."/>
            <person name="Stolte C."/>
            <person name="Sykes S."/>
            <person name="Yandava C."/>
            <person name="Wortman J."/>
            <person name="Nusbaum C."/>
            <person name="Birren B."/>
        </authorList>
    </citation>
    <scope>NUCLEOTIDE SEQUENCE</scope>
    <source>
        <strain evidence="3">R3-111a-1</strain>
    </source>
</reference>
<dbReference type="GeneID" id="20351359"/>
<dbReference type="HOGENOM" id="CLU_322641_0_0_1"/>
<proteinExistence type="predicted"/>
<feature type="region of interest" description="Disordered" evidence="1">
    <location>
        <begin position="843"/>
        <end position="885"/>
    </location>
</feature>
<evidence type="ECO:0008006" key="6">
    <source>
        <dbReference type="Google" id="ProtNLM"/>
    </source>
</evidence>
<accession>J3PBM9</accession>
<dbReference type="VEuPathDB" id="FungiDB:GGTG_10901"/>
<reference evidence="4" key="4">
    <citation type="journal article" date="2015" name="G3 (Bethesda)">
        <title>Genome sequences of three phytopathogenic species of the Magnaporthaceae family of fungi.</title>
        <authorList>
            <person name="Okagaki L.H."/>
            <person name="Nunes C.C."/>
            <person name="Sailsbery J."/>
            <person name="Clay B."/>
            <person name="Brown D."/>
            <person name="John T."/>
            <person name="Oh Y."/>
            <person name="Young N."/>
            <person name="Fitzgerald M."/>
            <person name="Haas B.J."/>
            <person name="Zeng Q."/>
            <person name="Young S."/>
            <person name="Adiconis X."/>
            <person name="Fan L."/>
            <person name="Levin J.Z."/>
            <person name="Mitchell T.K."/>
            <person name="Okubara P.A."/>
            <person name="Farman M.L."/>
            <person name="Kohn L.M."/>
            <person name="Birren B."/>
            <person name="Ma L.-J."/>
            <person name="Dean R.A."/>
        </authorList>
    </citation>
    <scope>NUCLEOTIDE SEQUENCE</scope>
    <source>
        <strain evidence="4">R3-111a-1</strain>
    </source>
</reference>
<feature type="compositionally biased region" description="Low complexity" evidence="1">
    <location>
        <begin position="134"/>
        <end position="145"/>
    </location>
</feature>
<sequence length="885" mass="89425">MAVESRGSTSSRLGRSLMAVPFFLLLGTIVILMRNGGETDVLGQISRRVGSDDRTGVVNDFGPWRETIETFISPETADAIERDRQLRRSVGAAVDFTRGLTKDLAERFELPSLMEASDSLALVRKNLEGGGTRGTPTTPGSPSLSKRQQLFPSVSGLPGIPGITAPLFGGSTKPDATRDANAPATSTEASGGGLLAGLGNKALDAILSPLKDAVSGITSNLAGAGMFLGIGIGAGAAQGLNLSSADSINKLAAKIAADNGHKATGLNPTIQSLGQGASAAIIGALNVTGGGGGGGALKSFNITSLLGGEALSSVALKFADGLGSGAASGLKLGGNNTQVAAPPSGSKASDVAGAFAFGLTNSLTRSVDLSGGLSGITGGKGLDLSAVGNIFPGINLGSVAQGFARGFLQGASDSIEAMGGIKSLMNGTARIPTTVPNGTIGFNDTVGGASSGFGQGLGGQGVLVATQLVAEAFPNVVSTKSSNQAGGKVTSRSLDVVLPRQLGGGGGNNGQGVTIGFGPSLNLSAIINAATVSSGLQTIVDLLRCEGISGFFLILSGLKKSGTLPNKSGDINTTLGPNVTATIRDIIPNGTISFVSSGNRFEIEGQLLLNALVGSISEAADGIKINGNKLVTFAALLIVHILIAVLVFVAVLPLAMGLEGARSILSRAQLPQALPRRTPRWVGILWLFVTVPSLVLIVVFGALVTGDKPGGHFRTTHSIVGLIAVILGIPATALYYADSRLPDLKARITRALGGGGGGDQAKAEARFILLRALSNQVFQTLGTSAVLTGFADLAAVSLCLTTVIVSFEAAIAVGFAIASVSNVGQLIAWLDFYIAWRVSRSGTKNQGGGGKVSPSSGSGTDSYGRGRGPPRGPIREMRRLYSEKV</sequence>
<keyword evidence="5" id="KW-1185">Reference proteome</keyword>
<protein>
    <recommendedName>
        <fullName evidence="6">Cytochrome b561 domain-containing protein</fullName>
    </recommendedName>
</protein>
<reference evidence="5" key="1">
    <citation type="submission" date="2010-07" db="EMBL/GenBank/DDBJ databases">
        <title>The genome sequence of Gaeumannomyces graminis var. tritici strain R3-111a-1.</title>
        <authorList>
            <consortium name="The Broad Institute Genome Sequencing Platform"/>
            <person name="Ma L.-J."/>
            <person name="Dead R."/>
            <person name="Young S."/>
            <person name="Zeng Q."/>
            <person name="Koehrsen M."/>
            <person name="Alvarado L."/>
            <person name="Berlin A."/>
            <person name="Chapman S.B."/>
            <person name="Chen Z."/>
            <person name="Freedman E."/>
            <person name="Gellesch M."/>
            <person name="Goldberg J."/>
            <person name="Griggs A."/>
            <person name="Gujja S."/>
            <person name="Heilman E.R."/>
            <person name="Heiman D."/>
            <person name="Hepburn T."/>
            <person name="Howarth C."/>
            <person name="Jen D."/>
            <person name="Larson L."/>
            <person name="Mehta T."/>
            <person name="Neiman D."/>
            <person name="Pearson M."/>
            <person name="Roberts A."/>
            <person name="Saif S."/>
            <person name="Shea T."/>
            <person name="Shenoy N."/>
            <person name="Sisk P."/>
            <person name="Stolte C."/>
            <person name="Sykes S."/>
            <person name="Walk T."/>
            <person name="White J."/>
            <person name="Yandava C."/>
            <person name="Haas B."/>
            <person name="Nusbaum C."/>
            <person name="Birren B."/>
        </authorList>
    </citation>
    <scope>NUCLEOTIDE SEQUENCE [LARGE SCALE GENOMIC DNA]</scope>
    <source>
        <strain evidence="5">R3-111a-1</strain>
    </source>
</reference>